<keyword evidence="6" id="KW-1185">Reference proteome</keyword>
<dbReference type="PANTHER" id="PTHR43270">
    <property type="entry name" value="BETA-ALA-HIS DIPEPTIDASE"/>
    <property type="match status" value="1"/>
</dbReference>
<evidence type="ECO:0000256" key="2">
    <source>
        <dbReference type="ARBA" id="ARBA00022723"/>
    </source>
</evidence>
<keyword evidence="1" id="KW-0645">Protease</keyword>
<accession>A0A2V3U9L4</accession>
<dbReference type="SUPFAM" id="SSF53187">
    <property type="entry name" value="Zn-dependent exopeptidases"/>
    <property type="match status" value="1"/>
</dbReference>
<evidence type="ECO:0000256" key="3">
    <source>
        <dbReference type="ARBA" id="ARBA00022801"/>
    </source>
</evidence>
<dbReference type="InterPro" id="IPR051458">
    <property type="entry name" value="Cyt/Met_Dipeptidase"/>
</dbReference>
<dbReference type="Gene3D" id="3.40.630.10">
    <property type="entry name" value="Zn peptidases"/>
    <property type="match status" value="1"/>
</dbReference>
<dbReference type="GO" id="GO:0008233">
    <property type="term" value="F:peptidase activity"/>
    <property type="evidence" value="ECO:0007669"/>
    <property type="project" value="UniProtKB-KW"/>
</dbReference>
<dbReference type="EMBL" id="QJJK01000004">
    <property type="protein sequence ID" value="PXW60090.1"/>
    <property type="molecule type" value="Genomic_DNA"/>
</dbReference>
<name>A0A2V3U9L4_9HYPH</name>
<dbReference type="GO" id="GO:0006508">
    <property type="term" value="P:proteolysis"/>
    <property type="evidence" value="ECO:0007669"/>
    <property type="project" value="UniProtKB-KW"/>
</dbReference>
<evidence type="ECO:0000256" key="1">
    <source>
        <dbReference type="ARBA" id="ARBA00022670"/>
    </source>
</evidence>
<evidence type="ECO:0000313" key="5">
    <source>
        <dbReference type="EMBL" id="PXW60090.1"/>
    </source>
</evidence>
<sequence length="464" mass="50614">MPDVEDVLKEVDRNMPTTIEKLLDLISIPSISSDPIGKPGIEQAARWLQDELSAIGFEARIVTTPGHPLILAHAGGTTMADTAGLLFYGHYDVQPVGVAEDWTHDPFGPQILEEDGRHRFYGRGASDSKSQLWTFIEGLRAWKAVHGGFPARIIVLLEGEEESGSQNLPAFIEACREELACDIAFICDSDMWLPHQPALTIQLKGLVHEKLTVFASNGDLHSGAFGAVAANPIRILSGILAAIHDEDGRIAIEGFYDGVDPIPSHAREQWAALSRQADPLEKIDLRGGVIEAGHSPLEAIWGRPTVDMNGITSGNQGPGERSVIPGYATARLSFRLVEGQDPEKIRECFRRFVRSRLPEGCSAEFEGANGSSAVTMPRDNPFVKAAARGLEKEWGVPTVLKGSGGSIPLAQQLKDTVGLDCIAIGFILPDDAIHGPDERYDTERLHKGIRSWVRILDEVQHMKR</sequence>
<dbReference type="AlphaFoldDB" id="A0A2V3U9L4"/>
<evidence type="ECO:0000259" key="4">
    <source>
        <dbReference type="Pfam" id="PF07687"/>
    </source>
</evidence>
<dbReference type="InterPro" id="IPR011650">
    <property type="entry name" value="Peptidase_M20_dimer"/>
</dbReference>
<dbReference type="Pfam" id="PF07687">
    <property type="entry name" value="M20_dimer"/>
    <property type="match status" value="1"/>
</dbReference>
<protein>
    <submittedName>
        <fullName evidence="5">Acetylornithine deacetylase/succinyl-diaminopimelate desuccinylase-like protein</fullName>
    </submittedName>
</protein>
<dbReference type="NCBIfam" id="NF006579">
    <property type="entry name" value="PRK09104.1"/>
    <property type="match status" value="1"/>
</dbReference>
<dbReference type="OrthoDB" id="9761532at2"/>
<gene>
    <name evidence="5" type="ORF">C7450_104142</name>
</gene>
<comment type="caution">
    <text evidence="5">The sequence shown here is derived from an EMBL/GenBank/DDBJ whole genome shotgun (WGS) entry which is preliminary data.</text>
</comment>
<keyword evidence="2" id="KW-0479">Metal-binding</keyword>
<dbReference type="GO" id="GO:0046872">
    <property type="term" value="F:metal ion binding"/>
    <property type="evidence" value="ECO:0007669"/>
    <property type="project" value="UniProtKB-KW"/>
</dbReference>
<keyword evidence="3" id="KW-0378">Hydrolase</keyword>
<dbReference type="Proteomes" id="UP000248021">
    <property type="component" value="Unassembled WGS sequence"/>
</dbReference>
<dbReference type="PANTHER" id="PTHR43270:SF12">
    <property type="entry name" value="SUCCINYL-DIAMINOPIMELATE DESUCCINYLASE"/>
    <property type="match status" value="1"/>
</dbReference>
<feature type="domain" description="Peptidase M20 dimerisation" evidence="4">
    <location>
        <begin position="203"/>
        <end position="360"/>
    </location>
</feature>
<dbReference type="RefSeq" id="WP_110374439.1">
    <property type="nucleotide sequence ID" value="NZ_JAHBRY010000001.1"/>
</dbReference>
<dbReference type="Gene3D" id="3.30.70.360">
    <property type="match status" value="1"/>
</dbReference>
<proteinExistence type="predicted"/>
<dbReference type="Pfam" id="PF01546">
    <property type="entry name" value="Peptidase_M20"/>
    <property type="match status" value="1"/>
</dbReference>
<dbReference type="InterPro" id="IPR002933">
    <property type="entry name" value="Peptidase_M20"/>
</dbReference>
<reference evidence="5 6" key="1">
    <citation type="submission" date="2018-05" db="EMBL/GenBank/DDBJ databases">
        <title>Genomic Encyclopedia of Type Strains, Phase IV (KMG-IV): sequencing the most valuable type-strain genomes for metagenomic binning, comparative biology and taxonomic classification.</title>
        <authorList>
            <person name="Goeker M."/>
        </authorList>
    </citation>
    <scope>NUCLEOTIDE SEQUENCE [LARGE SCALE GENOMIC DNA]</scope>
    <source>
        <strain evidence="5 6">DSM 6462</strain>
    </source>
</reference>
<evidence type="ECO:0000313" key="6">
    <source>
        <dbReference type="Proteomes" id="UP000248021"/>
    </source>
</evidence>
<organism evidence="5 6">
    <name type="scientific">Chelatococcus asaccharovorans</name>
    <dbReference type="NCBI Taxonomy" id="28210"/>
    <lineage>
        <taxon>Bacteria</taxon>
        <taxon>Pseudomonadati</taxon>
        <taxon>Pseudomonadota</taxon>
        <taxon>Alphaproteobacteria</taxon>
        <taxon>Hyphomicrobiales</taxon>
        <taxon>Chelatococcaceae</taxon>
        <taxon>Chelatococcus</taxon>
    </lineage>
</organism>